<reference evidence="1" key="1">
    <citation type="journal article" date="2020" name="Phytopathology">
        <title>Genome Sequence Resources of Colletotrichum truncatum, C. plurivorum, C. musicola, and C. sojae: Four Species Pathogenic to Soybean (Glycine max).</title>
        <authorList>
            <person name="Rogerio F."/>
            <person name="Boufleur T.R."/>
            <person name="Ciampi-Guillardi M."/>
            <person name="Sukno S.A."/>
            <person name="Thon M.R."/>
            <person name="Massola Junior N.S."/>
            <person name="Baroncelli R."/>
        </authorList>
    </citation>
    <scope>NUCLEOTIDE SEQUENCE</scope>
    <source>
        <strain evidence="1">LFN00145</strain>
    </source>
</reference>
<proteinExistence type="predicted"/>
<organism evidence="1 2">
    <name type="scientific">Colletotrichum plurivorum</name>
    <dbReference type="NCBI Taxonomy" id="2175906"/>
    <lineage>
        <taxon>Eukaryota</taxon>
        <taxon>Fungi</taxon>
        <taxon>Dikarya</taxon>
        <taxon>Ascomycota</taxon>
        <taxon>Pezizomycotina</taxon>
        <taxon>Sordariomycetes</taxon>
        <taxon>Hypocreomycetidae</taxon>
        <taxon>Glomerellales</taxon>
        <taxon>Glomerellaceae</taxon>
        <taxon>Colletotrichum</taxon>
        <taxon>Colletotrichum orchidearum species complex</taxon>
    </lineage>
</organism>
<dbReference type="Proteomes" id="UP000654918">
    <property type="component" value="Unassembled WGS sequence"/>
</dbReference>
<dbReference type="AlphaFoldDB" id="A0A8H6N708"/>
<name>A0A8H6N708_9PEZI</name>
<protein>
    <submittedName>
        <fullName evidence="1">Uncharacterized protein</fullName>
    </submittedName>
</protein>
<evidence type="ECO:0000313" key="2">
    <source>
        <dbReference type="Proteomes" id="UP000654918"/>
    </source>
</evidence>
<evidence type="ECO:0000313" key="1">
    <source>
        <dbReference type="EMBL" id="KAF6821840.1"/>
    </source>
</evidence>
<comment type="caution">
    <text evidence="1">The sequence shown here is derived from an EMBL/GenBank/DDBJ whole genome shotgun (WGS) entry which is preliminary data.</text>
</comment>
<sequence length="410" mass="47014">MYKRNLREWQFFKNGSLREPTARIPDRTQTRCKRSRVVRSQPRPIGETGQQRLLPRPQLAIPNPNHLETPEGRALTSVLSSVSEYFKVLFDQGRGRDSSSGWTGDSFQLIPPVGRKDLSSEWKAIADQCHGASSLLRTRGEPDGKCQRTLSNVVSDFEKVALQDDPWMLVYLWRAILYLRGISFRLEGHKSGLSSASLGPQNDHLVGHVLTGFAIFITINQGREHAMVRCLHALRTFPLVTMKLALERVCGMVVNLFRNYLGDSHPVILSMTGHFLKYWPRKLGEYVLPSYDRLVRHSEAAFGPRDERTITFLTDYMYTTHYHAHDDSLTYTLALDLWERTNTLGPVPQWGKETYAHTLASKMLARLDRNRGNAEGWQSRLSVVARKLRDGDRECQTRALQLRVMMADWY</sequence>
<keyword evidence="2" id="KW-1185">Reference proteome</keyword>
<gene>
    <name evidence="1" type="ORF">CPLU01_12353</name>
</gene>
<accession>A0A8H6N708</accession>
<dbReference type="EMBL" id="WIGO01000253">
    <property type="protein sequence ID" value="KAF6821840.1"/>
    <property type="molecule type" value="Genomic_DNA"/>
</dbReference>